<dbReference type="Proteomes" id="UP001152795">
    <property type="component" value="Unassembled WGS sequence"/>
</dbReference>
<gene>
    <name evidence="1" type="ORF">PACLA_8A002883</name>
</gene>
<dbReference type="InterPro" id="IPR002035">
    <property type="entry name" value="VWF_A"/>
</dbReference>
<dbReference type="Pfam" id="PF00092">
    <property type="entry name" value="VWA"/>
    <property type="match status" value="1"/>
</dbReference>
<evidence type="ECO:0000313" key="2">
    <source>
        <dbReference type="Proteomes" id="UP001152795"/>
    </source>
</evidence>
<organism evidence="1 2">
    <name type="scientific">Paramuricea clavata</name>
    <name type="common">Red gorgonian</name>
    <name type="synonym">Violescent sea-whip</name>
    <dbReference type="NCBI Taxonomy" id="317549"/>
    <lineage>
        <taxon>Eukaryota</taxon>
        <taxon>Metazoa</taxon>
        <taxon>Cnidaria</taxon>
        <taxon>Anthozoa</taxon>
        <taxon>Octocorallia</taxon>
        <taxon>Malacalcyonacea</taxon>
        <taxon>Plexauridae</taxon>
        <taxon>Paramuricea</taxon>
    </lineage>
</organism>
<keyword evidence="2" id="KW-1185">Reference proteome</keyword>
<dbReference type="AlphaFoldDB" id="A0A7D9IGF8"/>
<protein>
    <submittedName>
        <fullName evidence="1">Uncharacterized protein</fullName>
    </submittedName>
</protein>
<dbReference type="PRINTS" id="PR00453">
    <property type="entry name" value="VWFADOMAIN"/>
</dbReference>
<dbReference type="PROSITE" id="PS50234">
    <property type="entry name" value="VWFA"/>
    <property type="match status" value="1"/>
</dbReference>
<reference evidence="1" key="1">
    <citation type="submission" date="2020-04" db="EMBL/GenBank/DDBJ databases">
        <authorList>
            <person name="Alioto T."/>
            <person name="Alioto T."/>
            <person name="Gomez Garrido J."/>
        </authorList>
    </citation>
    <scope>NUCLEOTIDE SEQUENCE</scope>
    <source>
        <strain evidence="1">A484AB</strain>
    </source>
</reference>
<comment type="caution">
    <text evidence="1">The sequence shown here is derived from an EMBL/GenBank/DDBJ whole genome shotgun (WGS) entry which is preliminary data.</text>
</comment>
<dbReference type="SUPFAM" id="SSF53300">
    <property type="entry name" value="vWA-like"/>
    <property type="match status" value="1"/>
</dbReference>
<accession>A0A7D9IGF8</accession>
<dbReference type="PANTHER" id="PTHR24020">
    <property type="entry name" value="COLLAGEN ALPHA"/>
    <property type="match status" value="1"/>
</dbReference>
<dbReference type="InterPro" id="IPR050525">
    <property type="entry name" value="ECM_Assembly_Org"/>
</dbReference>
<dbReference type="InterPro" id="IPR036465">
    <property type="entry name" value="vWFA_dom_sf"/>
</dbReference>
<name>A0A7D9IGF8_PARCT</name>
<dbReference type="PANTHER" id="PTHR24020:SF84">
    <property type="entry name" value="VWFA DOMAIN-CONTAINING PROTEIN"/>
    <property type="match status" value="1"/>
</dbReference>
<dbReference type="EMBL" id="CACRXK020005125">
    <property type="protein sequence ID" value="CAB4005207.1"/>
    <property type="molecule type" value="Genomic_DNA"/>
</dbReference>
<evidence type="ECO:0000313" key="1">
    <source>
        <dbReference type="EMBL" id="CAB4005207.1"/>
    </source>
</evidence>
<sequence length="413" mass="45882">MCSFLKTDYDIWRRQLGGPGVQPTSKTKNGCRKDILIIVDSSNSIGTTFFENIRKFLLKLVEKLNVREDGTHLGFITFSSASRTKKLLDVGEKTNPKKLQEWLNSLNYKNKLMGGYTRTGLAFEIADKMFSQTSPLNNRDTVEDVILLLTDGEPHASGRDGGDEGERKMVVKETNKLKAKKVKIIGVAAGTSKQNKKFKTYIQSWVTRGTKVAEMSSLRKQKRDKVVDEIVNMLISPLCNKNTVPGECNCKGDSGGTVTEYMKKDEPTTQVEWVVPISCTGGASYTVYPPGSKSGDKFGPGKHVITYSSSYINNAGKNVDVKCPVQLIVVACGCPSDNAVTIRSPLDSTKPIRYPVSWSKPKPVCTPKIGQIKLLRIPKHIWEDYSAGQYTYTYKYRVAGKFDLECDVKFAVP</sequence>
<dbReference type="Gene3D" id="3.40.50.410">
    <property type="entry name" value="von Willebrand factor, type A domain"/>
    <property type="match status" value="1"/>
</dbReference>
<proteinExistence type="predicted"/>
<dbReference type="SMART" id="SM00327">
    <property type="entry name" value="VWA"/>
    <property type="match status" value="1"/>
</dbReference>
<dbReference type="OrthoDB" id="6132182at2759"/>
<dbReference type="CDD" id="cd01450">
    <property type="entry name" value="vWFA_subfamily_ECM"/>
    <property type="match status" value="1"/>
</dbReference>